<accession>F4RTD3</accession>
<evidence type="ECO:0000256" key="2">
    <source>
        <dbReference type="SAM" id="SignalP"/>
    </source>
</evidence>
<proteinExistence type="predicted"/>
<feature type="compositionally biased region" description="Polar residues" evidence="1">
    <location>
        <begin position="129"/>
        <end position="138"/>
    </location>
</feature>
<dbReference type="VEuPathDB" id="FungiDB:MELLADRAFT_108525"/>
<evidence type="ECO:0000256" key="1">
    <source>
        <dbReference type="SAM" id="MobiDB-lite"/>
    </source>
</evidence>
<keyword evidence="2" id="KW-0732">Signal</keyword>
<dbReference type="KEGG" id="mlr:MELLADRAFT_108525"/>
<protein>
    <recommendedName>
        <fullName evidence="5">Secreted protein</fullName>
    </recommendedName>
</protein>
<dbReference type="EMBL" id="GL883119">
    <property type="protein sequence ID" value="EGG04362.1"/>
    <property type="molecule type" value="Genomic_DNA"/>
</dbReference>
<name>F4RTD3_MELLP</name>
<feature type="signal peptide" evidence="2">
    <location>
        <begin position="1"/>
        <end position="16"/>
    </location>
</feature>
<evidence type="ECO:0008006" key="5">
    <source>
        <dbReference type="Google" id="ProtNLM"/>
    </source>
</evidence>
<evidence type="ECO:0000313" key="4">
    <source>
        <dbReference type="Proteomes" id="UP000001072"/>
    </source>
</evidence>
<dbReference type="HOGENOM" id="CLU_647376_0_0_1"/>
<dbReference type="OrthoDB" id="10495457at2759"/>
<dbReference type="AlphaFoldDB" id="F4RTD3"/>
<reference evidence="4" key="1">
    <citation type="journal article" date="2011" name="Proc. Natl. Acad. Sci. U.S.A.">
        <title>Obligate biotrophy features unraveled by the genomic analysis of rust fungi.</title>
        <authorList>
            <person name="Duplessis S."/>
            <person name="Cuomo C.A."/>
            <person name="Lin Y.-C."/>
            <person name="Aerts A."/>
            <person name="Tisserant E."/>
            <person name="Veneault-Fourrey C."/>
            <person name="Joly D.L."/>
            <person name="Hacquard S."/>
            <person name="Amselem J."/>
            <person name="Cantarel B.L."/>
            <person name="Chiu R."/>
            <person name="Coutinho P.M."/>
            <person name="Feau N."/>
            <person name="Field M."/>
            <person name="Frey P."/>
            <person name="Gelhaye E."/>
            <person name="Goldberg J."/>
            <person name="Grabherr M.G."/>
            <person name="Kodira C.D."/>
            <person name="Kohler A."/>
            <person name="Kuees U."/>
            <person name="Lindquist E.A."/>
            <person name="Lucas S.M."/>
            <person name="Mago R."/>
            <person name="Mauceli E."/>
            <person name="Morin E."/>
            <person name="Murat C."/>
            <person name="Pangilinan J.L."/>
            <person name="Park R."/>
            <person name="Pearson M."/>
            <person name="Quesneville H."/>
            <person name="Rouhier N."/>
            <person name="Sakthikumar S."/>
            <person name="Salamov A.A."/>
            <person name="Schmutz J."/>
            <person name="Selles B."/>
            <person name="Shapiro H."/>
            <person name="Tanguay P."/>
            <person name="Tuskan G.A."/>
            <person name="Henrissat B."/>
            <person name="Van de Peer Y."/>
            <person name="Rouze P."/>
            <person name="Ellis J.G."/>
            <person name="Dodds P.N."/>
            <person name="Schein J.E."/>
            <person name="Zhong S."/>
            <person name="Hamelin R.C."/>
            <person name="Grigoriev I.V."/>
            <person name="Szabo L.J."/>
            <person name="Martin F."/>
        </authorList>
    </citation>
    <scope>NUCLEOTIDE SEQUENCE [LARGE SCALE GENOMIC DNA]</scope>
    <source>
        <strain evidence="4">98AG31 / pathotype 3-4-7</strain>
    </source>
</reference>
<dbReference type="Proteomes" id="UP000001072">
    <property type="component" value="Unassembled WGS sequence"/>
</dbReference>
<sequence length="424" mass="44387">MVILWSILIFPILVSAGQIPRSAISQKFTSATVLQHPLLHRRMAMQAAHNAILIEDSAGGLNQAAKVSGLVRDGADIATLGGKPLENAQANVDIINPSLKTSHIPDTTHLDIQHAAKNPIGDGKHVQGDQASSLNSVKTPEKVTKGGEPSTAQLAQGDSPKSDAPFTTIQASQYSRSPSPSTSSGQLEEGSTDPCLLRRYRRKRGIPPCILGMSYPPPDVPNHPAKFPENGQHARLDEPPMVKPTLRSKLSTFARTPPTVSIKNSAKKVGKHSAGLFKSAVGLTAATFYLAAKPFIIGGKWVGWAIGRTAKATIVVTGKGLRLFYKGAKTSGAATATGVVKTAKFGVKAAKVGAKAVASVGILTAMGVLGGVRLVGKGVIGVMKLLARIAKMTLRGTGHLLAKTGEGLGKAGHKLKNIQRLRLA</sequence>
<feature type="chain" id="PRO_5003315446" description="Secreted protein" evidence="2">
    <location>
        <begin position="17"/>
        <end position="424"/>
    </location>
</feature>
<evidence type="ECO:0000313" key="3">
    <source>
        <dbReference type="EMBL" id="EGG04362.1"/>
    </source>
</evidence>
<keyword evidence="4" id="KW-1185">Reference proteome</keyword>
<dbReference type="InParanoid" id="F4RTD3"/>
<feature type="region of interest" description="Disordered" evidence="1">
    <location>
        <begin position="118"/>
        <end position="196"/>
    </location>
</feature>
<gene>
    <name evidence="3" type="ORF">MELLADRAFT_108525</name>
</gene>
<feature type="compositionally biased region" description="Low complexity" evidence="1">
    <location>
        <begin position="172"/>
        <end position="184"/>
    </location>
</feature>
<dbReference type="RefSeq" id="XP_007412491.1">
    <property type="nucleotide sequence ID" value="XM_007412429.1"/>
</dbReference>
<organism evidence="4">
    <name type="scientific">Melampsora larici-populina (strain 98AG31 / pathotype 3-4-7)</name>
    <name type="common">Poplar leaf rust fungus</name>
    <dbReference type="NCBI Taxonomy" id="747676"/>
    <lineage>
        <taxon>Eukaryota</taxon>
        <taxon>Fungi</taxon>
        <taxon>Dikarya</taxon>
        <taxon>Basidiomycota</taxon>
        <taxon>Pucciniomycotina</taxon>
        <taxon>Pucciniomycetes</taxon>
        <taxon>Pucciniales</taxon>
        <taxon>Melampsoraceae</taxon>
        <taxon>Melampsora</taxon>
    </lineage>
</organism>
<dbReference type="GeneID" id="18923485"/>